<evidence type="ECO:0000256" key="3">
    <source>
        <dbReference type="ARBA" id="ARBA00022691"/>
    </source>
</evidence>
<comment type="pathway">
    <text evidence="12">Cofactor biosynthesis; molybdopterin biosynthesis.</text>
</comment>
<dbReference type="InterPro" id="IPR013483">
    <property type="entry name" value="MoaA"/>
</dbReference>
<dbReference type="UniPathway" id="UPA00344"/>
<dbReference type="InterPro" id="IPR006638">
    <property type="entry name" value="Elp3/MiaA/NifB-like_rSAM"/>
</dbReference>
<dbReference type="InterPro" id="IPR013785">
    <property type="entry name" value="Aldolase_TIM"/>
</dbReference>
<evidence type="ECO:0000256" key="7">
    <source>
        <dbReference type="ARBA" id="ARBA00023014"/>
    </source>
</evidence>
<evidence type="ECO:0000256" key="5">
    <source>
        <dbReference type="ARBA" id="ARBA00022741"/>
    </source>
</evidence>
<comment type="subunit">
    <text evidence="12">Monomer and homodimer.</text>
</comment>
<feature type="binding site" evidence="12">
    <location>
        <position position="18"/>
    </location>
    <ligand>
        <name>GTP</name>
        <dbReference type="ChEBI" id="CHEBI:37565"/>
    </ligand>
</feature>
<dbReference type="PANTHER" id="PTHR22960">
    <property type="entry name" value="MOLYBDOPTERIN COFACTOR SYNTHESIS PROTEIN A"/>
    <property type="match status" value="1"/>
</dbReference>
<keyword evidence="9 12" id="KW-0501">Molybdenum cofactor biosynthesis</keyword>
<dbReference type="Gene3D" id="3.20.20.70">
    <property type="entry name" value="Aldolase class I"/>
    <property type="match status" value="1"/>
</dbReference>
<dbReference type="SFLD" id="SFLDG01386">
    <property type="entry name" value="main_SPASM_domain-containing"/>
    <property type="match status" value="1"/>
</dbReference>
<accession>A0A6N6N274</accession>
<comment type="cofactor">
    <cofactor evidence="12">
        <name>[4Fe-4S] cluster</name>
        <dbReference type="ChEBI" id="CHEBI:49883"/>
    </cofactor>
    <text evidence="12">Binds 2 [4Fe-4S] clusters. Binds 1 [4Fe-4S] cluster coordinated with 3 cysteines and an exchangeable S-adenosyl-L-methionine and 1 [4Fe-4S] cluster coordinated with 3 cysteines and the GTP-derived substrate.</text>
</comment>
<feature type="binding site" evidence="12">
    <location>
        <position position="98"/>
    </location>
    <ligand>
        <name>GTP</name>
        <dbReference type="ChEBI" id="CHEBI:37565"/>
    </ligand>
</feature>
<dbReference type="InterPro" id="IPR058240">
    <property type="entry name" value="rSAM_sf"/>
</dbReference>
<dbReference type="PANTHER" id="PTHR22960:SF0">
    <property type="entry name" value="MOLYBDENUM COFACTOR BIOSYNTHESIS PROTEIN 1"/>
    <property type="match status" value="1"/>
</dbReference>
<dbReference type="SMART" id="SM00729">
    <property type="entry name" value="Elp3"/>
    <property type="match status" value="1"/>
</dbReference>
<dbReference type="InterPro" id="IPR010505">
    <property type="entry name" value="MoaA_twitch"/>
</dbReference>
<dbReference type="GO" id="GO:0006777">
    <property type="term" value="P:Mo-molybdopterin cofactor biosynthetic process"/>
    <property type="evidence" value="ECO:0007669"/>
    <property type="project" value="UniProtKB-UniRule"/>
</dbReference>
<dbReference type="GO" id="GO:0046872">
    <property type="term" value="F:metal ion binding"/>
    <property type="evidence" value="ECO:0007669"/>
    <property type="project" value="UniProtKB-KW"/>
</dbReference>
<protein>
    <recommendedName>
        <fullName evidence="1 12">GTP 3',8-cyclase</fullName>
        <ecNumber evidence="1 12">4.1.99.22</ecNumber>
    </recommendedName>
    <alternativeName>
        <fullName evidence="12">Molybdenum cofactor biosynthesis protein A</fullName>
    </alternativeName>
</protein>
<feature type="binding site" evidence="12">
    <location>
        <position position="259"/>
    </location>
    <ligand>
        <name>[4Fe-4S] cluster</name>
        <dbReference type="ChEBI" id="CHEBI:49883"/>
        <label>2</label>
        <note>4Fe-4S-substrate</note>
    </ligand>
</feature>
<dbReference type="AlphaFoldDB" id="A0A6N6N274"/>
<keyword evidence="5 12" id="KW-0547">Nucleotide-binding</keyword>
<evidence type="ECO:0000313" key="14">
    <source>
        <dbReference type="EMBL" id="KAB1441488.1"/>
    </source>
</evidence>
<dbReference type="PROSITE" id="PS01305">
    <property type="entry name" value="MOAA_NIFB_PQQE"/>
    <property type="match status" value="1"/>
</dbReference>
<dbReference type="EC" id="4.1.99.22" evidence="1 12"/>
<evidence type="ECO:0000256" key="2">
    <source>
        <dbReference type="ARBA" id="ARBA00022485"/>
    </source>
</evidence>
<keyword evidence="15" id="KW-1185">Reference proteome</keyword>
<comment type="caution">
    <text evidence="14">The sequence shown here is derived from an EMBL/GenBank/DDBJ whole genome shotgun (WGS) entry which is preliminary data.</text>
</comment>
<dbReference type="Pfam" id="PF04055">
    <property type="entry name" value="Radical_SAM"/>
    <property type="match status" value="1"/>
</dbReference>
<dbReference type="InterPro" id="IPR000385">
    <property type="entry name" value="MoaA_NifB_PqqE_Fe-S-bd_CS"/>
</dbReference>
<feature type="binding site" evidence="12">
    <location>
        <position position="121"/>
    </location>
    <ligand>
        <name>S-adenosyl-L-methionine</name>
        <dbReference type="ChEBI" id="CHEBI:59789"/>
    </ligand>
</feature>
<dbReference type="NCBIfam" id="TIGR02666">
    <property type="entry name" value="moaA"/>
    <property type="match status" value="1"/>
</dbReference>
<dbReference type="CDD" id="cd21117">
    <property type="entry name" value="Twitch_MoaA"/>
    <property type="match status" value="1"/>
</dbReference>
<comment type="function">
    <text evidence="12">Catalyzes the cyclization of GTP to (8S)-3',8-cyclo-7,8-dihydroguanosine 5'-triphosphate.</text>
</comment>
<dbReference type="GO" id="GO:1904047">
    <property type="term" value="F:S-adenosyl-L-methionine binding"/>
    <property type="evidence" value="ECO:0007669"/>
    <property type="project" value="UniProtKB-UniRule"/>
</dbReference>
<name>A0A6N6N274_9BACT</name>
<dbReference type="SFLD" id="SFLDS00029">
    <property type="entry name" value="Radical_SAM"/>
    <property type="match status" value="1"/>
</dbReference>
<evidence type="ECO:0000256" key="1">
    <source>
        <dbReference type="ARBA" id="ARBA00012167"/>
    </source>
</evidence>
<evidence type="ECO:0000256" key="9">
    <source>
        <dbReference type="ARBA" id="ARBA00023150"/>
    </source>
</evidence>
<proteinExistence type="inferred from homology"/>
<feature type="binding site" evidence="12">
    <location>
        <position position="25"/>
    </location>
    <ligand>
        <name>[4Fe-4S] cluster</name>
        <dbReference type="ChEBI" id="CHEBI:49883"/>
        <label>1</label>
        <note>4Fe-4S-S-AdoMet</note>
    </ligand>
</feature>
<feature type="binding site" evidence="12">
    <location>
        <position position="32"/>
    </location>
    <ligand>
        <name>[4Fe-4S] cluster</name>
        <dbReference type="ChEBI" id="CHEBI:49883"/>
        <label>1</label>
        <note>4Fe-4S-S-AdoMet</note>
    </ligand>
</feature>
<dbReference type="InterPro" id="IPR040064">
    <property type="entry name" value="MoaA-like"/>
</dbReference>
<feature type="binding site" evidence="12">
    <location>
        <position position="273"/>
    </location>
    <ligand>
        <name>[4Fe-4S] cluster</name>
        <dbReference type="ChEBI" id="CHEBI:49883"/>
        <label>2</label>
        <note>4Fe-4S-substrate</note>
    </ligand>
</feature>
<keyword evidence="10 12" id="KW-0456">Lyase</keyword>
<evidence type="ECO:0000256" key="4">
    <source>
        <dbReference type="ARBA" id="ARBA00022723"/>
    </source>
</evidence>
<dbReference type="CDD" id="cd01335">
    <property type="entry name" value="Radical_SAM"/>
    <property type="match status" value="1"/>
</dbReference>
<evidence type="ECO:0000256" key="12">
    <source>
        <dbReference type="HAMAP-Rule" id="MF_01225"/>
    </source>
</evidence>
<dbReference type="InterPro" id="IPR007197">
    <property type="entry name" value="rSAM"/>
</dbReference>
<feature type="binding site" evidence="12">
    <location>
        <position position="71"/>
    </location>
    <ligand>
        <name>S-adenosyl-L-methionine</name>
        <dbReference type="ChEBI" id="CHEBI:59789"/>
    </ligand>
</feature>
<reference evidence="14 15" key="1">
    <citation type="journal article" date="2017" name="Int. J. Syst. Evol. Microbiol.">
        <title>Desulfovibrio senegalensis sp. nov., a mesophilic sulfate reducer isolated from marine sediment.</title>
        <authorList>
            <person name="Thioye A."/>
            <person name="Gam Z.B.A."/>
            <person name="Mbengue M."/>
            <person name="Cayol J.L."/>
            <person name="Joseph-Bartoli M."/>
            <person name="Toure-Kane C."/>
            <person name="Labat M."/>
        </authorList>
    </citation>
    <scope>NUCLEOTIDE SEQUENCE [LARGE SCALE GENOMIC DNA]</scope>
    <source>
        <strain evidence="14 15">DSM 101509</strain>
    </source>
</reference>
<feature type="binding site" evidence="12">
    <location>
        <position position="67"/>
    </location>
    <ligand>
        <name>GTP</name>
        <dbReference type="ChEBI" id="CHEBI:37565"/>
    </ligand>
</feature>
<dbReference type="Proteomes" id="UP000438699">
    <property type="component" value="Unassembled WGS sequence"/>
</dbReference>
<feature type="binding site" evidence="12">
    <location>
        <position position="256"/>
    </location>
    <ligand>
        <name>[4Fe-4S] cluster</name>
        <dbReference type="ChEBI" id="CHEBI:49883"/>
        <label>2</label>
        <note>4Fe-4S-substrate</note>
    </ligand>
</feature>
<dbReference type="SFLD" id="SFLDG01067">
    <property type="entry name" value="SPASM/twitch_domain_containing"/>
    <property type="match status" value="1"/>
</dbReference>
<dbReference type="RefSeq" id="WP_151151231.1">
    <property type="nucleotide sequence ID" value="NZ_WAIE01000004.1"/>
</dbReference>
<dbReference type="GO" id="GO:0005525">
    <property type="term" value="F:GTP binding"/>
    <property type="evidence" value="ECO:0007669"/>
    <property type="project" value="UniProtKB-UniRule"/>
</dbReference>
<dbReference type="SUPFAM" id="SSF102114">
    <property type="entry name" value="Radical SAM enzymes"/>
    <property type="match status" value="1"/>
</dbReference>
<feature type="binding site" evidence="12">
    <location>
        <position position="191"/>
    </location>
    <ligand>
        <name>S-adenosyl-L-methionine</name>
        <dbReference type="ChEBI" id="CHEBI:59789"/>
    </ligand>
</feature>
<keyword evidence="4 12" id="KW-0479">Metal-binding</keyword>
<dbReference type="PROSITE" id="PS51918">
    <property type="entry name" value="RADICAL_SAM"/>
    <property type="match status" value="1"/>
</dbReference>
<dbReference type="OrthoDB" id="9763993at2"/>
<dbReference type="SFLD" id="SFLDG01383">
    <property type="entry name" value="cyclic_pyranopterin_phosphate"/>
    <property type="match status" value="1"/>
</dbReference>
<organism evidence="14 15">
    <name type="scientific">Pseudodesulfovibrio senegalensis</name>
    <dbReference type="NCBI Taxonomy" id="1721087"/>
    <lineage>
        <taxon>Bacteria</taxon>
        <taxon>Pseudomonadati</taxon>
        <taxon>Thermodesulfobacteriota</taxon>
        <taxon>Desulfovibrionia</taxon>
        <taxon>Desulfovibrionales</taxon>
        <taxon>Desulfovibrionaceae</taxon>
    </lineage>
</organism>
<dbReference type="GO" id="GO:0051539">
    <property type="term" value="F:4 iron, 4 sulfur cluster binding"/>
    <property type="evidence" value="ECO:0007669"/>
    <property type="project" value="UniProtKB-UniRule"/>
</dbReference>
<dbReference type="GO" id="GO:0061799">
    <property type="term" value="F:cyclic pyranopterin monophosphate synthase activity"/>
    <property type="evidence" value="ECO:0007669"/>
    <property type="project" value="TreeGrafter"/>
</dbReference>
<evidence type="ECO:0000256" key="10">
    <source>
        <dbReference type="ARBA" id="ARBA00023239"/>
    </source>
</evidence>
<evidence type="ECO:0000259" key="13">
    <source>
        <dbReference type="PROSITE" id="PS51918"/>
    </source>
</evidence>
<keyword evidence="2 12" id="KW-0004">4Fe-4S</keyword>
<evidence type="ECO:0000313" key="15">
    <source>
        <dbReference type="Proteomes" id="UP000438699"/>
    </source>
</evidence>
<feature type="binding site" evidence="12">
    <location>
        <position position="157"/>
    </location>
    <ligand>
        <name>GTP</name>
        <dbReference type="ChEBI" id="CHEBI:37565"/>
    </ligand>
</feature>
<feature type="binding site" evidence="12">
    <location>
        <position position="29"/>
    </location>
    <ligand>
        <name>[4Fe-4S] cluster</name>
        <dbReference type="ChEBI" id="CHEBI:49883"/>
        <label>1</label>
        <note>4Fe-4S-S-AdoMet</note>
    </ligand>
</feature>
<feature type="domain" description="Radical SAM core" evidence="13">
    <location>
        <begin position="9"/>
        <end position="229"/>
    </location>
</feature>
<dbReference type="InterPro" id="IPR050105">
    <property type="entry name" value="MoCo_biosynth_MoaA/MoaC"/>
</dbReference>
<feature type="binding site" evidence="12">
    <location>
        <position position="31"/>
    </location>
    <ligand>
        <name>S-adenosyl-L-methionine</name>
        <dbReference type="ChEBI" id="CHEBI:59789"/>
    </ligand>
</feature>
<keyword evidence="8 12" id="KW-0342">GTP-binding</keyword>
<evidence type="ECO:0000256" key="6">
    <source>
        <dbReference type="ARBA" id="ARBA00023004"/>
    </source>
</evidence>
<dbReference type="Pfam" id="PF06463">
    <property type="entry name" value="Mob_synth_C"/>
    <property type="match status" value="1"/>
</dbReference>
<comment type="catalytic activity">
    <reaction evidence="11 12">
        <text>GTP + AH2 + S-adenosyl-L-methionine = (8S)-3',8-cyclo-7,8-dihydroguanosine 5'-triphosphate + 5'-deoxyadenosine + L-methionine + A + H(+)</text>
        <dbReference type="Rhea" id="RHEA:49576"/>
        <dbReference type="ChEBI" id="CHEBI:13193"/>
        <dbReference type="ChEBI" id="CHEBI:15378"/>
        <dbReference type="ChEBI" id="CHEBI:17319"/>
        <dbReference type="ChEBI" id="CHEBI:17499"/>
        <dbReference type="ChEBI" id="CHEBI:37565"/>
        <dbReference type="ChEBI" id="CHEBI:57844"/>
        <dbReference type="ChEBI" id="CHEBI:59789"/>
        <dbReference type="ChEBI" id="CHEBI:131766"/>
        <dbReference type="EC" id="4.1.99.22"/>
    </reaction>
</comment>
<evidence type="ECO:0000256" key="8">
    <source>
        <dbReference type="ARBA" id="ARBA00023134"/>
    </source>
</evidence>
<sequence>MHSDSLQDGHGRRVSYLRVSVTDRCNLRCTYCVSQDMHFIPHPNILRYEEILRVMELGVSMGVDKVRFTGGEPFVRKGFTDFLVEAARQFPDLELCATTNGTRIGEHLERLAGTGVRLNVSLDTLQPDKFRAITGRDLFHEVRANIDRCLDAGIKLKVNVVAMGGVNSDELADFVAFAEANPLDLRFIEFMPIGDGTRWSRDSVWLAADIVRDIRALTAVEPLVGKGRNSGPARMFNLVNGQGRIGVISPYSNHFCATCNRLRLTSDGDLRTCLFSDKVFRLRPALRNPRLNRDSLERIVRAATVGKPMGHRLLENMHGEDGVCHTRMSAIGG</sequence>
<comment type="similarity">
    <text evidence="12">Belongs to the radical SAM superfamily. MoaA family.</text>
</comment>
<dbReference type="EMBL" id="WAIE01000004">
    <property type="protein sequence ID" value="KAB1441488.1"/>
    <property type="molecule type" value="Genomic_DNA"/>
</dbReference>
<evidence type="ECO:0000256" key="11">
    <source>
        <dbReference type="ARBA" id="ARBA00048697"/>
    </source>
</evidence>
<feature type="binding site" evidence="12">
    <location>
        <begin position="261"/>
        <end position="263"/>
    </location>
    <ligand>
        <name>GTP</name>
        <dbReference type="ChEBI" id="CHEBI:37565"/>
    </ligand>
</feature>
<keyword evidence="3 12" id="KW-0949">S-adenosyl-L-methionine</keyword>
<keyword evidence="7 12" id="KW-0411">Iron-sulfur</keyword>
<dbReference type="GO" id="GO:0061798">
    <property type="term" value="F:GTP 3',8'-cyclase activity"/>
    <property type="evidence" value="ECO:0007669"/>
    <property type="project" value="UniProtKB-UniRule"/>
</dbReference>
<dbReference type="HAMAP" id="MF_01225_B">
    <property type="entry name" value="MoaA_B"/>
    <property type="match status" value="1"/>
</dbReference>
<gene>
    <name evidence="12 14" type="primary">moaA</name>
    <name evidence="14" type="ORF">F8A88_11145</name>
</gene>
<keyword evidence="6 12" id="KW-0408">Iron</keyword>